<dbReference type="InterPro" id="IPR000719">
    <property type="entry name" value="Prot_kinase_dom"/>
</dbReference>
<dbReference type="Gene3D" id="1.10.510.10">
    <property type="entry name" value="Transferase(Phosphotransferase) domain 1"/>
    <property type="match status" value="2"/>
</dbReference>
<dbReference type="PROSITE" id="PS00107">
    <property type="entry name" value="PROTEIN_KINASE_ATP"/>
    <property type="match status" value="1"/>
</dbReference>
<dbReference type="InterPro" id="IPR011009">
    <property type="entry name" value="Kinase-like_dom_sf"/>
</dbReference>
<dbReference type="Pfam" id="PF07714">
    <property type="entry name" value="PK_Tyr_Ser-Thr"/>
    <property type="match status" value="2"/>
</dbReference>
<keyword evidence="4" id="KW-1185">Reference proteome</keyword>
<dbReference type="InterPro" id="IPR050994">
    <property type="entry name" value="At_inactive_RLKs"/>
</dbReference>
<accession>A0ABR0XA30</accession>
<sequence length="683" mass="75979">MSAIYDNWERLVDAVLKKQQLWQLFHDHSRSPSVLSEVSDFSSSFGLRSPLNDLGFDLASLGSSSRSQRLIPKLVFISDFSPAIELKDGYLASAELLGRGTFGSAYAAAMDNGVRIVVKRLKSMSISEPDFKRHMTIVGNVRHENVAALRAYYTSTHERLVLYDYYSNGSVLGNKTKNCDWCSTGIAEIHTQNGGKLVHGNIKASNIFLNRDQYGCVSDLGLVNSIEATFMPTANCYAPEVENTKNVSQASDVYSFGILLLELLTRKSTAHVPGGPEAVDLVKLVTSVINRVRAAKVFDADLLKLPAIKEPMVKMLQIGIRCVEKSIKKRPKIFEVVKMLEDISTLTPMNHAPLERRLVFIEDAKATFDLEDVLRASSEVLGKGTFGTSYKAILENGNTIAVKILREVNVAFKDVQQHMAVIGRMRHENIAEVRAYYFSKDEKLLVYDYHNQDSVSALLHGNRGPRRTPIDWETRMKIAVGAARGVAHIHRQDGRKLVHGNIKSSNIFLHRNKDSIVTDAGLAKLSAPIRLSGIRTQGSFAPEVSDTRRVSQASDVYSFGVLLLEIVSGKTSQFTADDGKVISLVNWIQSVARDEWIAEVFDLELLKYENEDEAMVQVLQIAMDCVNVVPGRRPAMSEVVSKLEEISGIEPLNEPMLEDTWEQPSIVSRLEDILEDLLPTLTP</sequence>
<protein>
    <recommendedName>
        <fullName evidence="2">Protein kinase domain-containing protein</fullName>
    </recommendedName>
</protein>
<dbReference type="InterPro" id="IPR017441">
    <property type="entry name" value="Protein_kinase_ATP_BS"/>
</dbReference>
<dbReference type="PANTHER" id="PTHR48010">
    <property type="entry name" value="OS05G0588300 PROTEIN"/>
    <property type="match status" value="1"/>
</dbReference>
<organism evidence="3 4">
    <name type="scientific">Rehmannia glutinosa</name>
    <name type="common">Chinese foxglove</name>
    <dbReference type="NCBI Taxonomy" id="99300"/>
    <lineage>
        <taxon>Eukaryota</taxon>
        <taxon>Viridiplantae</taxon>
        <taxon>Streptophyta</taxon>
        <taxon>Embryophyta</taxon>
        <taxon>Tracheophyta</taxon>
        <taxon>Spermatophyta</taxon>
        <taxon>Magnoliopsida</taxon>
        <taxon>eudicotyledons</taxon>
        <taxon>Gunneridae</taxon>
        <taxon>Pentapetalae</taxon>
        <taxon>asterids</taxon>
        <taxon>lamiids</taxon>
        <taxon>Lamiales</taxon>
        <taxon>Orobanchaceae</taxon>
        <taxon>Rehmannieae</taxon>
        <taxon>Rehmannia</taxon>
    </lineage>
</organism>
<proteinExistence type="predicted"/>
<evidence type="ECO:0000313" key="3">
    <source>
        <dbReference type="EMBL" id="KAK6155869.1"/>
    </source>
</evidence>
<keyword evidence="1" id="KW-0067">ATP-binding</keyword>
<dbReference type="Gene3D" id="3.30.200.20">
    <property type="entry name" value="Phosphorylase Kinase, domain 1"/>
    <property type="match status" value="2"/>
</dbReference>
<gene>
    <name evidence="3" type="ORF">DH2020_010117</name>
</gene>
<keyword evidence="1" id="KW-0547">Nucleotide-binding</keyword>
<dbReference type="InterPro" id="IPR001245">
    <property type="entry name" value="Ser-Thr/Tyr_kinase_cat_dom"/>
</dbReference>
<dbReference type="Proteomes" id="UP001318860">
    <property type="component" value="Unassembled WGS sequence"/>
</dbReference>
<comment type="caution">
    <text evidence="3">The sequence shown here is derived from an EMBL/GenBank/DDBJ whole genome shotgun (WGS) entry which is preliminary data.</text>
</comment>
<evidence type="ECO:0000259" key="2">
    <source>
        <dbReference type="PROSITE" id="PS50011"/>
    </source>
</evidence>
<feature type="binding site" evidence="1">
    <location>
        <position position="119"/>
    </location>
    <ligand>
        <name>ATP</name>
        <dbReference type="ChEBI" id="CHEBI:30616"/>
    </ligand>
</feature>
<dbReference type="PROSITE" id="PS50011">
    <property type="entry name" value="PROTEIN_KINASE_DOM"/>
    <property type="match status" value="2"/>
</dbReference>
<evidence type="ECO:0000313" key="4">
    <source>
        <dbReference type="Proteomes" id="UP001318860"/>
    </source>
</evidence>
<dbReference type="EMBL" id="JABTTQ020000005">
    <property type="protein sequence ID" value="KAK6155869.1"/>
    <property type="molecule type" value="Genomic_DNA"/>
</dbReference>
<dbReference type="PANTHER" id="PTHR48010:SF1">
    <property type="entry name" value="PROTEIN KINASE DOMAIN-CONTAINING PROTEIN"/>
    <property type="match status" value="1"/>
</dbReference>
<reference evidence="3 4" key="1">
    <citation type="journal article" date="2021" name="Comput. Struct. Biotechnol. J.">
        <title>De novo genome assembly of the potent medicinal plant Rehmannia glutinosa using nanopore technology.</title>
        <authorList>
            <person name="Ma L."/>
            <person name="Dong C."/>
            <person name="Song C."/>
            <person name="Wang X."/>
            <person name="Zheng X."/>
            <person name="Niu Y."/>
            <person name="Chen S."/>
            <person name="Feng W."/>
        </authorList>
    </citation>
    <scope>NUCLEOTIDE SEQUENCE [LARGE SCALE GENOMIC DNA]</scope>
    <source>
        <strain evidence="3">DH-2019</strain>
    </source>
</reference>
<feature type="domain" description="Protein kinase" evidence="2">
    <location>
        <begin position="91"/>
        <end position="354"/>
    </location>
</feature>
<evidence type="ECO:0000256" key="1">
    <source>
        <dbReference type="PROSITE-ProRule" id="PRU10141"/>
    </source>
</evidence>
<name>A0ABR0XA30_REHGL</name>
<dbReference type="SUPFAM" id="SSF56112">
    <property type="entry name" value="Protein kinase-like (PK-like)"/>
    <property type="match status" value="2"/>
</dbReference>
<feature type="domain" description="Protein kinase" evidence="2">
    <location>
        <begin position="375"/>
        <end position="657"/>
    </location>
</feature>